<gene>
    <name evidence="1" type="ORF">P154DRAFT_120809</name>
</gene>
<keyword evidence="2" id="KW-1185">Reference proteome</keyword>
<reference evidence="1" key="1">
    <citation type="journal article" date="2020" name="Stud. Mycol.">
        <title>101 Dothideomycetes genomes: a test case for predicting lifestyles and emergence of pathogens.</title>
        <authorList>
            <person name="Haridas S."/>
            <person name="Albert R."/>
            <person name="Binder M."/>
            <person name="Bloem J."/>
            <person name="Labutti K."/>
            <person name="Salamov A."/>
            <person name="Andreopoulos B."/>
            <person name="Baker S."/>
            <person name="Barry K."/>
            <person name="Bills G."/>
            <person name="Bluhm B."/>
            <person name="Cannon C."/>
            <person name="Castanera R."/>
            <person name="Culley D."/>
            <person name="Daum C."/>
            <person name="Ezra D."/>
            <person name="Gonzalez J."/>
            <person name="Henrissat B."/>
            <person name="Kuo A."/>
            <person name="Liang C."/>
            <person name="Lipzen A."/>
            <person name="Lutzoni F."/>
            <person name="Magnuson J."/>
            <person name="Mondo S."/>
            <person name="Nolan M."/>
            <person name="Ohm R."/>
            <person name="Pangilinan J."/>
            <person name="Park H.-J."/>
            <person name="Ramirez L."/>
            <person name="Alfaro M."/>
            <person name="Sun H."/>
            <person name="Tritt A."/>
            <person name="Yoshinaga Y."/>
            <person name="Zwiers L.-H."/>
            <person name="Turgeon B."/>
            <person name="Goodwin S."/>
            <person name="Spatafora J."/>
            <person name="Crous P."/>
            <person name="Grigoriev I."/>
        </authorList>
    </citation>
    <scope>NUCLEOTIDE SEQUENCE</scope>
    <source>
        <strain evidence="1">CBS 123094</strain>
    </source>
</reference>
<dbReference type="AlphaFoldDB" id="A0A6A5X3N5"/>
<proteinExistence type="predicted"/>
<name>A0A6A5X3N5_9PLEO</name>
<dbReference type="EMBL" id="ML977557">
    <property type="protein sequence ID" value="KAF2007538.1"/>
    <property type="molecule type" value="Genomic_DNA"/>
</dbReference>
<organism evidence="1 2">
    <name type="scientific">Amniculicola lignicola CBS 123094</name>
    <dbReference type="NCBI Taxonomy" id="1392246"/>
    <lineage>
        <taxon>Eukaryota</taxon>
        <taxon>Fungi</taxon>
        <taxon>Dikarya</taxon>
        <taxon>Ascomycota</taxon>
        <taxon>Pezizomycotina</taxon>
        <taxon>Dothideomycetes</taxon>
        <taxon>Pleosporomycetidae</taxon>
        <taxon>Pleosporales</taxon>
        <taxon>Amniculicolaceae</taxon>
        <taxon>Amniculicola</taxon>
    </lineage>
</organism>
<accession>A0A6A5X3N5</accession>
<protein>
    <submittedName>
        <fullName evidence="1">Uncharacterized protein</fullName>
    </submittedName>
</protein>
<sequence>MSDEIFGPCRDLSDYDFFAMFEHWGSRLGSRKWAFSQSITCSAYVPVRPVVYAVFTLASTLHILIAPMVFETFDRENVLSKRFLKLLKRGGSLLELVRDCQSLLEEFLSSLKFPGVHVPLMAKKLPATYPPSSSLSVLSHMPHDFSQRDMARFYSSLLTSPFARLLGRVTWPQFYMQYIRSQEKNTHRQIVE</sequence>
<dbReference type="Proteomes" id="UP000799779">
    <property type="component" value="Unassembled WGS sequence"/>
</dbReference>
<evidence type="ECO:0000313" key="1">
    <source>
        <dbReference type="EMBL" id="KAF2007538.1"/>
    </source>
</evidence>
<evidence type="ECO:0000313" key="2">
    <source>
        <dbReference type="Proteomes" id="UP000799779"/>
    </source>
</evidence>